<protein>
    <submittedName>
        <fullName evidence="2">Uncharacterized protein</fullName>
    </submittedName>
</protein>
<proteinExistence type="predicted"/>
<keyword evidence="1" id="KW-0175">Coiled coil</keyword>
<dbReference type="AlphaFoldDB" id="A0AB34JZ49"/>
<gene>
    <name evidence="2" type="ORF">AB1Y20_014909</name>
</gene>
<evidence type="ECO:0000313" key="3">
    <source>
        <dbReference type="Proteomes" id="UP001515480"/>
    </source>
</evidence>
<feature type="coiled-coil region" evidence="1">
    <location>
        <begin position="148"/>
        <end position="175"/>
    </location>
</feature>
<sequence>MPGPYVSDGSLASGVLELAQTLAKNNAQLSERKEEHARLSRISAEFKQHLAWQRQRIATLKHNLERLHNETTWLDDKSAEVSQDVRLAGVELRQVNGEIERTKALTERTRIELAALDEELRLEDDTTAKLRNVSAQAHRAVVIHSREREAYLQEANQLKLRSHRLKDRIEELAYRVNGLAAGAL</sequence>
<feature type="coiled-coil region" evidence="1">
    <location>
        <begin position="19"/>
        <end position="70"/>
    </location>
</feature>
<reference evidence="2 3" key="1">
    <citation type="journal article" date="2024" name="Science">
        <title>Giant polyketide synthase enzymes in the biosynthesis of giant marine polyether toxins.</title>
        <authorList>
            <person name="Fallon T.R."/>
            <person name="Shende V.V."/>
            <person name="Wierzbicki I.H."/>
            <person name="Pendleton A.L."/>
            <person name="Watervoot N.F."/>
            <person name="Auber R.P."/>
            <person name="Gonzalez D.J."/>
            <person name="Wisecaver J.H."/>
            <person name="Moore B.S."/>
        </authorList>
    </citation>
    <scope>NUCLEOTIDE SEQUENCE [LARGE SCALE GENOMIC DNA]</scope>
    <source>
        <strain evidence="2 3">12B1</strain>
    </source>
</reference>
<comment type="caution">
    <text evidence="2">The sequence shown here is derived from an EMBL/GenBank/DDBJ whole genome shotgun (WGS) entry which is preliminary data.</text>
</comment>
<dbReference type="Proteomes" id="UP001515480">
    <property type="component" value="Unassembled WGS sequence"/>
</dbReference>
<dbReference type="EMBL" id="JBGBPQ010000003">
    <property type="protein sequence ID" value="KAL1526181.1"/>
    <property type="molecule type" value="Genomic_DNA"/>
</dbReference>
<keyword evidence="3" id="KW-1185">Reference proteome</keyword>
<name>A0AB34JZ49_PRYPA</name>
<evidence type="ECO:0000256" key="1">
    <source>
        <dbReference type="SAM" id="Coils"/>
    </source>
</evidence>
<evidence type="ECO:0000313" key="2">
    <source>
        <dbReference type="EMBL" id="KAL1526181.1"/>
    </source>
</evidence>
<accession>A0AB34JZ49</accession>
<organism evidence="2 3">
    <name type="scientific">Prymnesium parvum</name>
    <name type="common">Toxic golden alga</name>
    <dbReference type="NCBI Taxonomy" id="97485"/>
    <lineage>
        <taxon>Eukaryota</taxon>
        <taxon>Haptista</taxon>
        <taxon>Haptophyta</taxon>
        <taxon>Prymnesiophyceae</taxon>
        <taxon>Prymnesiales</taxon>
        <taxon>Prymnesiaceae</taxon>
        <taxon>Prymnesium</taxon>
    </lineage>
</organism>